<dbReference type="GO" id="GO:0006417">
    <property type="term" value="P:regulation of translation"/>
    <property type="evidence" value="ECO:0007669"/>
    <property type="project" value="UniProtKB-KW"/>
</dbReference>
<dbReference type="GO" id="GO:1990904">
    <property type="term" value="C:ribonucleoprotein complex"/>
    <property type="evidence" value="ECO:0007669"/>
    <property type="project" value="UniProtKB-KW"/>
</dbReference>
<reference evidence="10" key="1">
    <citation type="submission" date="2021-02" db="EMBL/GenBank/DDBJ databases">
        <authorList>
            <person name="Nowell W R."/>
        </authorList>
    </citation>
    <scope>NUCLEOTIDE SEQUENCE</scope>
</reference>
<comment type="similarity">
    <text evidence="2">Belongs to the mitochondrion-specific ribosomal protein mS39 family.</text>
</comment>
<sequence length="1060" mass="125972">MELSASSSSCACKGIRSCKLCETTKDNNNYLINESTTNIIYIYCDTCRQAIRMDIYELNSQCPHHNNIDNNNDISFSLDGIYLVPDFLDEDEENNLLNFIDNDIWIASQSGRLKQDFGIKINFKKQTIKTKYFTGMPMYSKNLIQRLQTYRLIDDFQSVELCNLDYNIQRGSHIDPHIDDTWIWGERLITINLLSNTILSLIPNDKNTNKIIYIPLPRRWMIVLYGDARYEYKHGIQRQHIQNRRIAVTFRELTGKNEKFYEENKDLYERIIRIGKRFTGISVGRFEKIVTDINAMMIDKMDVDTISIDENQIKELFKSTCKENISSFEIFNSSTYLINAENKYQMKLFSHSSISLEQLQTILSLCQLNGTILDTSINQSYIVIFNYNNNLLLNKQIGHLLAQWRLHTRNIIKISWKNPFDNEWFNQQYTLIINKKKNSYPFLLSNLFTCQEQISSIEENQLEIGLLWNNNQQTFYLMDLILNFLINIDSFIDNIKEIINGYEEILQLTNDELNFLDTFVRLQLVLLLNNQETDDDKQLDLLEQLCSNVFFVRNLDRSLVQRTWKDNGLAEQMFEELKLTATSEQKIRLYNSFASGLFKYNHAEKAMIIIDEMKQNNISIDLITYNYLLRSTSLIKETYDTRWQFMIEYLNEMKQNSIQPNLRTFNSIFYTLRRCSLYERGPTLALSLLNEMRQYGIEPSLGTWAHIIMIFYPNDQIGYDTQILPQIMDELEKQYELNGKQFQWRDIDDREFFFNIMFKATVNCRDVDLAKRIHRFQMTGSNSRFIPDGFKEQMYYTNMFRLLFRFDIPEHVIPLWESVVPNIYSPSINIIEDFIEFISTWNIKDYYVRLWSDLILLGFIDNKQNNRRIIERYLTLLINNDQENLSNEQIKQYANIARQILKRFPLTSDEDEQQIDDQQQQQQKREVNEEQQQTKQLKQFQSKFQYSGQLLSNLIYLLTRADDFDASWSLYEYYFLNKNILINQLNEISLMSLLKLSINQNRIDYALNIVEKINEFNYECLSDALDLLNRHENLDHKDRQRLRTIQKNSSLESAHLVKLV</sequence>
<protein>
    <recommendedName>
        <fullName evidence="8">Small ribosomal subunit protein mS39</fullName>
    </recommendedName>
</protein>
<dbReference type="EMBL" id="CAJNOO010001574">
    <property type="protein sequence ID" value="CAF1172494.1"/>
    <property type="molecule type" value="Genomic_DNA"/>
</dbReference>
<dbReference type="InterPro" id="IPR037387">
    <property type="entry name" value="PTCD3"/>
</dbReference>
<evidence type="ECO:0000256" key="7">
    <source>
        <dbReference type="ARBA" id="ARBA00023274"/>
    </source>
</evidence>
<dbReference type="InterPro" id="IPR002885">
    <property type="entry name" value="PPR_rpt"/>
</dbReference>
<evidence type="ECO:0000256" key="3">
    <source>
        <dbReference type="ARBA" id="ARBA00022730"/>
    </source>
</evidence>
<keyword evidence="5" id="KW-0694">RNA-binding</keyword>
<accession>A0A814UBT9</accession>
<dbReference type="Gene3D" id="1.25.40.10">
    <property type="entry name" value="Tetratricopeptide repeat domain"/>
    <property type="match status" value="1"/>
</dbReference>
<evidence type="ECO:0000256" key="1">
    <source>
        <dbReference type="ARBA" id="ARBA00001954"/>
    </source>
</evidence>
<evidence type="ECO:0000313" key="10">
    <source>
        <dbReference type="EMBL" id="CAF1172494.1"/>
    </source>
</evidence>
<feature type="region of interest" description="Disordered" evidence="9">
    <location>
        <begin position="909"/>
        <end position="930"/>
    </location>
</feature>
<dbReference type="Gene3D" id="2.60.120.590">
    <property type="entry name" value="Alpha-ketoglutarate-dependent dioxygenase AlkB-like"/>
    <property type="match status" value="1"/>
</dbReference>
<evidence type="ECO:0000256" key="6">
    <source>
        <dbReference type="ARBA" id="ARBA00022980"/>
    </source>
</evidence>
<dbReference type="InterPro" id="IPR011990">
    <property type="entry name" value="TPR-like_helical_dom_sf"/>
</dbReference>
<comment type="cofactor">
    <cofactor evidence="1">
        <name>Fe(2+)</name>
        <dbReference type="ChEBI" id="CHEBI:29033"/>
    </cofactor>
</comment>
<evidence type="ECO:0000256" key="8">
    <source>
        <dbReference type="ARBA" id="ARBA00035134"/>
    </source>
</evidence>
<dbReference type="Pfam" id="PF13812">
    <property type="entry name" value="PPR_3"/>
    <property type="match status" value="1"/>
</dbReference>
<comment type="caution">
    <text evidence="10">The sequence shown here is derived from an EMBL/GenBank/DDBJ whole genome shotgun (WGS) entry which is preliminary data.</text>
</comment>
<dbReference type="PANTHER" id="PTHR16276">
    <property type="entry name" value="PENTATRICOPEPTIDE REPEAT DOMAIN-CONTAINING PROTEIN 3"/>
    <property type="match status" value="1"/>
</dbReference>
<dbReference type="SUPFAM" id="SSF51197">
    <property type="entry name" value="Clavaminate synthase-like"/>
    <property type="match status" value="1"/>
</dbReference>
<dbReference type="FunFam" id="2.60.120.590:FF:000019">
    <property type="entry name" value="DNA N6-methyl adenine demethylase"/>
    <property type="match status" value="1"/>
</dbReference>
<evidence type="ECO:0000256" key="5">
    <source>
        <dbReference type="ARBA" id="ARBA00022884"/>
    </source>
</evidence>
<dbReference type="OrthoDB" id="442860at2759"/>
<dbReference type="Proteomes" id="UP000663882">
    <property type="component" value="Unassembled WGS sequence"/>
</dbReference>
<proteinExistence type="inferred from homology"/>
<dbReference type="GO" id="GO:0005840">
    <property type="term" value="C:ribosome"/>
    <property type="evidence" value="ECO:0007669"/>
    <property type="project" value="UniProtKB-KW"/>
</dbReference>
<keyword evidence="7" id="KW-0687">Ribonucleoprotein</keyword>
<evidence type="ECO:0000256" key="2">
    <source>
        <dbReference type="ARBA" id="ARBA00008551"/>
    </source>
</evidence>
<dbReference type="InterPro" id="IPR037151">
    <property type="entry name" value="AlkB-like_sf"/>
</dbReference>
<name>A0A814UBT9_9BILA</name>
<dbReference type="GO" id="GO:0005739">
    <property type="term" value="C:mitochondrion"/>
    <property type="evidence" value="ECO:0007669"/>
    <property type="project" value="InterPro"/>
</dbReference>
<gene>
    <name evidence="10" type="ORF">RFH988_LOCUS23051</name>
</gene>
<evidence type="ECO:0000256" key="9">
    <source>
        <dbReference type="SAM" id="MobiDB-lite"/>
    </source>
</evidence>
<dbReference type="GO" id="GO:0019843">
    <property type="term" value="F:rRNA binding"/>
    <property type="evidence" value="ECO:0007669"/>
    <property type="project" value="UniProtKB-KW"/>
</dbReference>
<keyword evidence="4" id="KW-0810">Translation regulation</keyword>
<dbReference type="GO" id="GO:0032543">
    <property type="term" value="P:mitochondrial translation"/>
    <property type="evidence" value="ECO:0007669"/>
    <property type="project" value="InterPro"/>
</dbReference>
<dbReference type="GO" id="GO:0043024">
    <property type="term" value="F:ribosomal small subunit binding"/>
    <property type="evidence" value="ECO:0007669"/>
    <property type="project" value="InterPro"/>
</dbReference>
<evidence type="ECO:0000313" key="11">
    <source>
        <dbReference type="Proteomes" id="UP000663882"/>
    </source>
</evidence>
<keyword evidence="6" id="KW-0689">Ribosomal protein</keyword>
<dbReference type="AlphaFoldDB" id="A0A814UBT9"/>
<dbReference type="PANTHER" id="PTHR16276:SF1">
    <property type="entry name" value="SMALL RIBOSOMAL SUBUNIT PROTEIN MS39"/>
    <property type="match status" value="1"/>
</dbReference>
<evidence type="ECO:0000256" key="4">
    <source>
        <dbReference type="ARBA" id="ARBA00022845"/>
    </source>
</evidence>
<keyword evidence="3" id="KW-0699">rRNA-binding</keyword>
<organism evidence="10 11">
    <name type="scientific">Rotaria sordida</name>
    <dbReference type="NCBI Taxonomy" id="392033"/>
    <lineage>
        <taxon>Eukaryota</taxon>
        <taxon>Metazoa</taxon>
        <taxon>Spiralia</taxon>
        <taxon>Gnathifera</taxon>
        <taxon>Rotifera</taxon>
        <taxon>Eurotatoria</taxon>
        <taxon>Bdelloidea</taxon>
        <taxon>Philodinida</taxon>
        <taxon>Philodinidae</taxon>
        <taxon>Rotaria</taxon>
    </lineage>
</organism>